<evidence type="ECO:0000256" key="5">
    <source>
        <dbReference type="ARBA" id="ARBA00022840"/>
    </source>
</evidence>
<dbReference type="EMBL" id="VUNQ01000067">
    <property type="protein sequence ID" value="MSU03357.1"/>
    <property type="molecule type" value="Genomic_DNA"/>
</dbReference>
<dbReference type="InterPro" id="IPR027417">
    <property type="entry name" value="P-loop_NTPase"/>
</dbReference>
<dbReference type="SUPFAM" id="SSF52540">
    <property type="entry name" value="P-loop containing nucleoside triphosphate hydrolases"/>
    <property type="match status" value="1"/>
</dbReference>
<comment type="catalytic activity">
    <reaction evidence="8">
        <text>Couples ATP hydrolysis with the unwinding of duplex DNA by translocating in the 3'-5' direction.</text>
        <dbReference type="EC" id="5.6.2.4"/>
    </reaction>
</comment>
<evidence type="ECO:0000256" key="2">
    <source>
        <dbReference type="ARBA" id="ARBA00022741"/>
    </source>
</evidence>
<dbReference type="Gene3D" id="1.10.10.160">
    <property type="match status" value="1"/>
</dbReference>
<evidence type="ECO:0000256" key="6">
    <source>
        <dbReference type="ARBA" id="ARBA00023125"/>
    </source>
</evidence>
<evidence type="ECO:0000313" key="14">
    <source>
        <dbReference type="Proteomes" id="UP000469523"/>
    </source>
</evidence>
<dbReference type="InterPro" id="IPR014017">
    <property type="entry name" value="DNA_helicase_UvrD-like_C"/>
</dbReference>
<dbReference type="PANTHER" id="PTHR11070:SF2">
    <property type="entry name" value="ATP-DEPENDENT DNA HELICASE SRS2"/>
    <property type="match status" value="1"/>
</dbReference>
<evidence type="ECO:0000256" key="11">
    <source>
        <dbReference type="PROSITE-ProRule" id="PRU00560"/>
    </source>
</evidence>
<dbReference type="Gene3D" id="3.40.50.300">
    <property type="entry name" value="P-loop containing nucleotide triphosphate hydrolases"/>
    <property type="match status" value="3"/>
</dbReference>
<keyword evidence="6" id="KW-0238">DNA-binding</keyword>
<dbReference type="InterPro" id="IPR000212">
    <property type="entry name" value="DNA_helicase_UvrD/REP"/>
</dbReference>
<dbReference type="AlphaFoldDB" id="A0A6N7XZT1"/>
<sequence length="603" mass="70072">MLSSVSKQNIIERIKDVHNNDENQLEVIFSNANKLIVEAPAGCGKTKTIISKIAYIIASNELPNPKKILALTFSVNAAYKMKKDVSEELPKMIDVDNVHPLKVNDKVYISNYHGFARHILNLYGYLIHENLRNINFFDSVDDSDMEKIYQLGIGLSLEQSREISDFNQAVKEINIDYIKSNFNSYIEIINETFIPNNMIPYNAILILAIELFKKFSNVKKFYQGYFPVIIVDEFQDTNILSWNLLKSLISEKTNVIFMGDSLQRIYGFIGAIPNLISSAENYYKMEKIELNKNYRFKDNAEMLILDKNIRSNAEDIMHPNIEENARINLSVTKNQQDEAKWVTEKIIELIKKDPEHKIAILVKQRSINVGIIIAELEKQNIDYFFGLFRDDDSEYINFHRLCLQKFNEHLKSDEGNRISKSILNRIYNKVEEKFEGEQSATTESLLSLLKVFFDKIIIEYSFLDVEDKISFIKDTFENNVLKQHMENISKNVILSTIHGAKGLEWSYVIMPDMEQFVFPNYYGLCGSCKYSYREIYNMGCILNEPKSIEDKFLEELSVFYVGVTRARKQIFFSSSQERVNNNYEIKKTYISCLLSLPGIEYNI</sequence>
<protein>
    <recommendedName>
        <fullName evidence="9">DNA 3'-5' helicase</fullName>
        <ecNumber evidence="9">5.6.2.4</ecNumber>
    </recommendedName>
</protein>
<dbReference type="Pfam" id="PF00580">
    <property type="entry name" value="UvrD-helicase"/>
    <property type="match status" value="1"/>
</dbReference>
<organism evidence="13 14">
    <name type="scientific">Tissierella pigra</name>
    <dbReference type="NCBI Taxonomy" id="2607614"/>
    <lineage>
        <taxon>Bacteria</taxon>
        <taxon>Bacillati</taxon>
        <taxon>Bacillota</taxon>
        <taxon>Tissierellia</taxon>
        <taxon>Tissierellales</taxon>
        <taxon>Tissierellaceae</taxon>
        <taxon>Tissierella</taxon>
    </lineage>
</organism>
<dbReference type="PROSITE" id="PS51198">
    <property type="entry name" value="UVRD_HELICASE_ATP_BIND"/>
    <property type="match status" value="1"/>
</dbReference>
<dbReference type="Gene3D" id="1.10.486.10">
    <property type="entry name" value="PCRA, domain 4"/>
    <property type="match status" value="1"/>
</dbReference>
<dbReference type="Proteomes" id="UP000469523">
    <property type="component" value="Unassembled WGS sequence"/>
</dbReference>
<dbReference type="GO" id="GO:0016787">
    <property type="term" value="F:hydrolase activity"/>
    <property type="evidence" value="ECO:0007669"/>
    <property type="project" value="UniProtKB-UniRule"/>
</dbReference>
<reference evidence="13 14" key="1">
    <citation type="submission" date="2019-09" db="EMBL/GenBank/DDBJ databases">
        <title>In-depth cultivation of the pig gut microbiome towards novel bacterial diversity and tailored functional studies.</title>
        <authorList>
            <person name="Wylensek D."/>
            <person name="Hitch T.C.A."/>
            <person name="Clavel T."/>
        </authorList>
    </citation>
    <scope>NUCLEOTIDE SEQUENCE [LARGE SCALE GENOMIC DNA]</scope>
    <source>
        <strain evidence="13 14">WCA3-693-APC-4?</strain>
    </source>
</reference>
<evidence type="ECO:0000256" key="8">
    <source>
        <dbReference type="ARBA" id="ARBA00034617"/>
    </source>
</evidence>
<evidence type="ECO:0000256" key="9">
    <source>
        <dbReference type="ARBA" id="ARBA00034808"/>
    </source>
</evidence>
<dbReference type="GO" id="GO:0000725">
    <property type="term" value="P:recombinational repair"/>
    <property type="evidence" value="ECO:0007669"/>
    <property type="project" value="TreeGrafter"/>
</dbReference>
<comment type="caution">
    <text evidence="13">The sequence shown here is derived from an EMBL/GenBank/DDBJ whole genome shotgun (WGS) entry which is preliminary data.</text>
</comment>
<dbReference type="GO" id="GO:0043138">
    <property type="term" value="F:3'-5' DNA helicase activity"/>
    <property type="evidence" value="ECO:0007669"/>
    <property type="project" value="UniProtKB-EC"/>
</dbReference>
<evidence type="ECO:0000256" key="4">
    <source>
        <dbReference type="ARBA" id="ARBA00022806"/>
    </source>
</evidence>
<dbReference type="InterPro" id="IPR014016">
    <property type="entry name" value="UvrD-like_ATP-bd"/>
</dbReference>
<evidence type="ECO:0000256" key="10">
    <source>
        <dbReference type="ARBA" id="ARBA00048988"/>
    </source>
</evidence>
<evidence type="ECO:0000256" key="7">
    <source>
        <dbReference type="ARBA" id="ARBA00023235"/>
    </source>
</evidence>
<evidence type="ECO:0000259" key="12">
    <source>
        <dbReference type="PROSITE" id="PS51198"/>
    </source>
</evidence>
<dbReference type="CDD" id="cd17932">
    <property type="entry name" value="DEXQc_UvrD"/>
    <property type="match status" value="1"/>
</dbReference>
<dbReference type="EC" id="5.6.2.4" evidence="9"/>
<keyword evidence="5 11" id="KW-0067">ATP-binding</keyword>
<evidence type="ECO:0000313" key="13">
    <source>
        <dbReference type="EMBL" id="MSU03357.1"/>
    </source>
</evidence>
<evidence type="ECO:0000256" key="3">
    <source>
        <dbReference type="ARBA" id="ARBA00022801"/>
    </source>
</evidence>
<dbReference type="RefSeq" id="WP_154442919.1">
    <property type="nucleotide sequence ID" value="NZ_JAHLPJ010000001.1"/>
</dbReference>
<keyword evidence="14" id="KW-1185">Reference proteome</keyword>
<feature type="binding site" evidence="11">
    <location>
        <begin position="39"/>
        <end position="46"/>
    </location>
    <ligand>
        <name>ATP</name>
        <dbReference type="ChEBI" id="CHEBI:30616"/>
    </ligand>
</feature>
<evidence type="ECO:0000256" key="1">
    <source>
        <dbReference type="ARBA" id="ARBA00009922"/>
    </source>
</evidence>
<dbReference type="GO" id="GO:0003677">
    <property type="term" value="F:DNA binding"/>
    <property type="evidence" value="ECO:0007669"/>
    <property type="project" value="UniProtKB-KW"/>
</dbReference>
<dbReference type="PANTHER" id="PTHR11070">
    <property type="entry name" value="UVRD / RECB / PCRA DNA HELICASE FAMILY MEMBER"/>
    <property type="match status" value="1"/>
</dbReference>
<keyword evidence="4 11" id="KW-0347">Helicase</keyword>
<keyword evidence="3 11" id="KW-0378">Hydrolase</keyword>
<feature type="domain" description="UvrD-like helicase ATP-binding" evidence="12">
    <location>
        <begin position="18"/>
        <end position="297"/>
    </location>
</feature>
<dbReference type="InterPro" id="IPR013986">
    <property type="entry name" value="DExx_box_DNA_helicase_dom_sf"/>
</dbReference>
<comment type="catalytic activity">
    <reaction evidence="10">
        <text>ATP + H2O = ADP + phosphate + H(+)</text>
        <dbReference type="Rhea" id="RHEA:13065"/>
        <dbReference type="ChEBI" id="CHEBI:15377"/>
        <dbReference type="ChEBI" id="CHEBI:15378"/>
        <dbReference type="ChEBI" id="CHEBI:30616"/>
        <dbReference type="ChEBI" id="CHEBI:43474"/>
        <dbReference type="ChEBI" id="CHEBI:456216"/>
        <dbReference type="EC" id="5.6.2.4"/>
    </reaction>
</comment>
<keyword evidence="2 11" id="KW-0547">Nucleotide-binding</keyword>
<dbReference type="Pfam" id="PF13361">
    <property type="entry name" value="UvrD_C"/>
    <property type="match status" value="2"/>
</dbReference>
<keyword evidence="7" id="KW-0413">Isomerase</keyword>
<proteinExistence type="inferred from homology"/>
<accession>A0A6N7XZT1</accession>
<dbReference type="GO" id="GO:0005524">
    <property type="term" value="F:ATP binding"/>
    <property type="evidence" value="ECO:0007669"/>
    <property type="project" value="UniProtKB-UniRule"/>
</dbReference>
<comment type="similarity">
    <text evidence="1">Belongs to the helicase family. UvrD subfamily.</text>
</comment>
<gene>
    <name evidence="13" type="ORF">FYJ83_18015</name>
</gene>
<name>A0A6N7XZT1_9FIRM</name>